<evidence type="ECO:0000313" key="11">
    <source>
        <dbReference type="Proteomes" id="UP001432180"/>
    </source>
</evidence>
<feature type="transmembrane region" description="Helical" evidence="8">
    <location>
        <begin position="123"/>
        <end position="141"/>
    </location>
</feature>
<evidence type="ECO:0000256" key="7">
    <source>
        <dbReference type="RuleBase" id="RU000320"/>
    </source>
</evidence>
<feature type="transmembrane region" description="Helical" evidence="8">
    <location>
        <begin position="303"/>
        <end position="322"/>
    </location>
</feature>
<dbReference type="PANTHER" id="PTHR42703:SF1">
    <property type="entry name" value="NA(+)_H(+) ANTIPORTER SUBUNIT D1"/>
    <property type="match status" value="1"/>
</dbReference>
<organism evidence="10 11">
    <name type="scientific">Thiorhodovibrio winogradskyi</name>
    <dbReference type="NCBI Taxonomy" id="77007"/>
    <lineage>
        <taxon>Bacteria</taxon>
        <taxon>Pseudomonadati</taxon>
        <taxon>Pseudomonadota</taxon>
        <taxon>Gammaproteobacteria</taxon>
        <taxon>Chromatiales</taxon>
        <taxon>Chromatiaceae</taxon>
        <taxon>Thiorhodovibrio</taxon>
    </lineage>
</organism>
<feature type="transmembrane region" description="Helical" evidence="8">
    <location>
        <begin position="328"/>
        <end position="349"/>
    </location>
</feature>
<protein>
    <submittedName>
        <fullName evidence="10">Mrp complex subunit D1</fullName>
    </submittedName>
</protein>
<comment type="subcellular location">
    <subcellularLocation>
        <location evidence="1">Cell membrane</location>
        <topology evidence="1">Multi-pass membrane protein</topology>
    </subcellularLocation>
    <subcellularLocation>
        <location evidence="7">Membrane</location>
        <topology evidence="7">Multi-pass membrane protein</topology>
    </subcellularLocation>
</comment>
<dbReference type="Pfam" id="PF00361">
    <property type="entry name" value="Proton_antipo_M"/>
    <property type="match status" value="1"/>
</dbReference>
<evidence type="ECO:0000256" key="4">
    <source>
        <dbReference type="ARBA" id="ARBA00022692"/>
    </source>
</evidence>
<evidence type="ECO:0000313" key="10">
    <source>
        <dbReference type="EMBL" id="WPL16284.1"/>
    </source>
</evidence>
<dbReference type="Proteomes" id="UP001432180">
    <property type="component" value="Chromosome"/>
</dbReference>
<evidence type="ECO:0000256" key="6">
    <source>
        <dbReference type="ARBA" id="ARBA00023136"/>
    </source>
</evidence>
<evidence type="ECO:0000256" key="8">
    <source>
        <dbReference type="SAM" id="Phobius"/>
    </source>
</evidence>
<dbReference type="RefSeq" id="WP_328986830.1">
    <property type="nucleotide sequence ID" value="NZ_CP121472.1"/>
</dbReference>
<feature type="transmembrane region" description="Helical" evidence="8">
    <location>
        <begin position="147"/>
        <end position="167"/>
    </location>
</feature>
<keyword evidence="5 8" id="KW-1133">Transmembrane helix</keyword>
<feature type="transmembrane region" description="Helical" evidence="8">
    <location>
        <begin position="179"/>
        <end position="201"/>
    </location>
</feature>
<feature type="transmembrane region" description="Helical" evidence="8">
    <location>
        <begin position="95"/>
        <end position="111"/>
    </location>
</feature>
<reference evidence="10 11" key="1">
    <citation type="journal article" date="2023" name="Microorganisms">
        <title>Thiorhodovibrio frisius and Trv. litoralis spp. nov., Two Novel Members from a Clade of Fastidious Purple Sulfur Bacteria That Exhibit Unique Red-Shifted Light-Harvesting Capabilities.</title>
        <authorList>
            <person name="Methner A."/>
            <person name="Kuzyk S.B."/>
            <person name="Petersen J."/>
            <person name="Bauer S."/>
            <person name="Brinkmann H."/>
            <person name="Sichau K."/>
            <person name="Wanner G."/>
            <person name="Wolf J."/>
            <person name="Neumann-Schaal M."/>
            <person name="Henke P."/>
            <person name="Tank M."/>
            <person name="Sproer C."/>
            <person name="Bunk B."/>
            <person name="Overmann J."/>
        </authorList>
    </citation>
    <scope>NUCLEOTIDE SEQUENCE [LARGE SCALE GENOMIC DNA]</scope>
    <source>
        <strain evidence="10 11">DSM 6702</strain>
    </source>
</reference>
<dbReference type="InterPro" id="IPR001750">
    <property type="entry name" value="ND/Mrp_TM"/>
</dbReference>
<feature type="transmembrane region" description="Helical" evidence="8">
    <location>
        <begin position="278"/>
        <end position="296"/>
    </location>
</feature>
<feature type="transmembrane region" description="Helical" evidence="8">
    <location>
        <begin position="470"/>
        <end position="490"/>
    </location>
</feature>
<name>A0ABZ0S6Z7_9GAMM</name>
<feature type="transmembrane region" description="Helical" evidence="8">
    <location>
        <begin position="246"/>
        <end position="266"/>
    </location>
</feature>
<feature type="transmembrane region" description="Helical" evidence="8">
    <location>
        <begin position="361"/>
        <end position="382"/>
    </location>
</feature>
<evidence type="ECO:0000256" key="5">
    <source>
        <dbReference type="ARBA" id="ARBA00022989"/>
    </source>
</evidence>
<keyword evidence="3" id="KW-1003">Cell membrane</keyword>
<comment type="similarity">
    <text evidence="2">Belongs to the CPA3 antiporters (TC 2.A.63) subunit D family.</text>
</comment>
<proteinExistence type="inferred from homology"/>
<accession>A0ABZ0S6Z7</accession>
<keyword evidence="11" id="KW-1185">Reference proteome</keyword>
<feature type="transmembrane region" description="Helical" evidence="8">
    <location>
        <begin position="20"/>
        <end position="37"/>
    </location>
</feature>
<feature type="transmembrane region" description="Helical" evidence="8">
    <location>
        <begin position="213"/>
        <end position="234"/>
    </location>
</feature>
<dbReference type="EMBL" id="CP121472">
    <property type="protein sequence ID" value="WPL16284.1"/>
    <property type="molecule type" value="Genomic_DNA"/>
</dbReference>
<evidence type="ECO:0000256" key="3">
    <source>
        <dbReference type="ARBA" id="ARBA00022475"/>
    </source>
</evidence>
<gene>
    <name evidence="10" type="primary">mnhD1</name>
    <name evidence="10" type="ORF">Thiowin_01237</name>
</gene>
<keyword evidence="6 8" id="KW-0472">Membrane</keyword>
<feature type="transmembrane region" description="Helical" evidence="8">
    <location>
        <begin position="402"/>
        <end position="425"/>
    </location>
</feature>
<evidence type="ECO:0000256" key="1">
    <source>
        <dbReference type="ARBA" id="ARBA00004651"/>
    </source>
</evidence>
<dbReference type="PANTHER" id="PTHR42703">
    <property type="entry name" value="NADH DEHYDROGENASE"/>
    <property type="match status" value="1"/>
</dbReference>
<sequence>MTSLADMLPEMLPAMPRGPLMPILVMLLLPFLAALAMRPLAVISRWMAGALGPLTLLLCALLGLGLLVVNPDGPLLIALGSTNAPLELLLKVDRLALVLALVSIALVLLSWTRGEDHPDPVRMHAALLLLAGGLIGLALAGDPVTSWLFLEVCALASGALLLIGGTLRSLTAMLAFVRWSAAGTGLAVAGLGLTLTAASLAAGDSAATTLGRLGVGLLVLGFGVKAALFPLNAWMAPAGWAAGARVLALLTGVVPALALVNLARLLAAGGVPAQGAEALMLLGMGSALAGALGMWWAREFPTFLIGLSLSSMGAVAVGFSLPGPAGPFSALALLLHFLLVHSALFVLAHRWRGRHADLVGIAWRLPLTAAVLMLLAASLVGVPPLPGFWAKLMLVLSLAEHAGAIVLVVLLALLLATAVEAAAWLRLLRQLYARTGLGASGTALADGKALGLTRADRLPRLLEPSRLARAYSLLVAALLLLATLSIAPLAEGLNRLVVPLPTASVAGPRLVVDKDDVWWREVEP</sequence>
<feature type="transmembrane region" description="Helical" evidence="8">
    <location>
        <begin position="49"/>
        <end position="69"/>
    </location>
</feature>
<evidence type="ECO:0000256" key="2">
    <source>
        <dbReference type="ARBA" id="ARBA00005346"/>
    </source>
</evidence>
<feature type="domain" description="NADH:quinone oxidoreductase/Mrp antiporter transmembrane" evidence="9">
    <location>
        <begin position="142"/>
        <end position="410"/>
    </location>
</feature>
<keyword evidence="4 7" id="KW-0812">Transmembrane</keyword>
<evidence type="ECO:0000259" key="9">
    <source>
        <dbReference type="Pfam" id="PF00361"/>
    </source>
</evidence>
<dbReference type="InterPro" id="IPR050586">
    <property type="entry name" value="CPA3_Na-H_Antiporter_D"/>
</dbReference>